<dbReference type="InterPro" id="IPR048979">
    <property type="entry name" value="AP5B1_middle"/>
</dbReference>
<dbReference type="InterPro" id="IPR048978">
    <property type="entry name" value="AP5B1_N"/>
</dbReference>
<dbReference type="OrthoDB" id="646197at2759"/>
<dbReference type="GO" id="GO:0016197">
    <property type="term" value="P:endosomal transport"/>
    <property type="evidence" value="ECO:0007669"/>
    <property type="project" value="InterPro"/>
</dbReference>
<evidence type="ECO:0000256" key="4">
    <source>
        <dbReference type="ARBA" id="ARBA00032431"/>
    </source>
</evidence>
<dbReference type="InterPro" id="IPR038741">
    <property type="entry name" value="AP5B1"/>
</dbReference>
<dbReference type="GO" id="GO:0030119">
    <property type="term" value="C:AP-type membrane coat adaptor complex"/>
    <property type="evidence" value="ECO:0007669"/>
    <property type="project" value="TreeGrafter"/>
</dbReference>
<evidence type="ECO:0000259" key="6">
    <source>
        <dbReference type="Pfam" id="PF21588"/>
    </source>
</evidence>
<dbReference type="Pfam" id="PF21587">
    <property type="entry name" value="AP5B1_N"/>
    <property type="match status" value="1"/>
</dbReference>
<evidence type="ECO:0000313" key="7">
    <source>
        <dbReference type="EMBL" id="KFM76219.1"/>
    </source>
</evidence>
<dbReference type="Proteomes" id="UP000054359">
    <property type="component" value="Unassembled WGS sequence"/>
</dbReference>
<feature type="non-terminal residue" evidence="7">
    <location>
        <position position="348"/>
    </location>
</feature>
<dbReference type="PANTHER" id="PTHR34033">
    <property type="entry name" value="AP-5 COMPLEX SUBUNIT BETA-1"/>
    <property type="match status" value="1"/>
</dbReference>
<dbReference type="PANTHER" id="PTHR34033:SF1">
    <property type="entry name" value="AP-5 COMPLEX SUBUNIT BETA-1"/>
    <property type="match status" value="1"/>
</dbReference>
<dbReference type="EMBL" id="KK119618">
    <property type="protein sequence ID" value="KFM76219.1"/>
    <property type="molecule type" value="Genomic_DNA"/>
</dbReference>
<evidence type="ECO:0000256" key="2">
    <source>
        <dbReference type="ARBA" id="ARBA00022448"/>
    </source>
</evidence>
<name>A0A087UFT0_STEMI</name>
<evidence type="ECO:0000313" key="8">
    <source>
        <dbReference type="Proteomes" id="UP000054359"/>
    </source>
</evidence>
<gene>
    <name evidence="7" type="ORF">X975_25321</name>
</gene>
<proteinExistence type="predicted"/>
<keyword evidence="8" id="KW-1185">Reference proteome</keyword>
<reference evidence="7 8" key="1">
    <citation type="submission" date="2013-11" db="EMBL/GenBank/DDBJ databases">
        <title>Genome sequencing of Stegodyphus mimosarum.</title>
        <authorList>
            <person name="Bechsgaard J."/>
        </authorList>
    </citation>
    <scope>NUCLEOTIDE SEQUENCE [LARGE SCALE GENOMIC DNA]</scope>
</reference>
<accession>A0A087UFT0</accession>
<feature type="domain" description="AP5B1 middle" evidence="6">
    <location>
        <begin position="230"/>
        <end position="334"/>
    </location>
</feature>
<protein>
    <recommendedName>
        <fullName evidence="1">AP-5 complex subunit beta-1</fullName>
    </recommendedName>
    <alternativeName>
        <fullName evidence="4">Adaptor-related protein complex 5 beta subunit</fullName>
    </alternativeName>
</protein>
<evidence type="ECO:0000259" key="5">
    <source>
        <dbReference type="Pfam" id="PF21587"/>
    </source>
</evidence>
<evidence type="ECO:0000256" key="1">
    <source>
        <dbReference type="ARBA" id="ARBA00018167"/>
    </source>
</evidence>
<sequence length="348" mass="39787">MGDKSANRSILGNDWFQSFSKFRLNHASFLDEIKLTRDAFCLDVLKDLYKDHIDVQCKNCLLLLLQEHSTYLIRDINLLVHVVGSLTNLFCVLGKGSEKRLLKSPIIMTITSILLAWTSEDDISKPILNSKAFFLKVIYDTTEDFVVISTACKCLEEVEIFYPGILKSEVKDIIAACERHTSPAFQSYSLLICTIIRNMICTKNLYNKKILQDSELNIEEDCGEEIHIFSVVSYLLDLLPVMTYTAAYKVLKDLICIVKNSSELLPTTFKLFLPRLFMSSEVPLLHLSFDLLQTFGLDLFSVQEEKFLLKQVGILSTHPCLTSSHKLLYLDWMKDCVAKQNVFTFSFP</sequence>
<dbReference type="OMA" id="NERTHVT"/>
<keyword evidence="2" id="KW-0813">Transport</keyword>
<keyword evidence="3" id="KW-0653">Protein transport</keyword>
<organism evidence="7 8">
    <name type="scientific">Stegodyphus mimosarum</name>
    <name type="common">African social velvet spider</name>
    <dbReference type="NCBI Taxonomy" id="407821"/>
    <lineage>
        <taxon>Eukaryota</taxon>
        <taxon>Metazoa</taxon>
        <taxon>Ecdysozoa</taxon>
        <taxon>Arthropoda</taxon>
        <taxon>Chelicerata</taxon>
        <taxon>Arachnida</taxon>
        <taxon>Araneae</taxon>
        <taxon>Araneomorphae</taxon>
        <taxon>Entelegynae</taxon>
        <taxon>Eresoidea</taxon>
        <taxon>Eresidae</taxon>
        <taxon>Stegodyphus</taxon>
    </lineage>
</organism>
<feature type="domain" description="AP-5 complex subunit beta-1 N-terminal" evidence="5">
    <location>
        <begin position="43"/>
        <end position="114"/>
    </location>
</feature>
<evidence type="ECO:0000256" key="3">
    <source>
        <dbReference type="ARBA" id="ARBA00022927"/>
    </source>
</evidence>
<dbReference type="Pfam" id="PF21588">
    <property type="entry name" value="AP5B1_middle"/>
    <property type="match status" value="1"/>
</dbReference>
<dbReference type="GO" id="GO:0005765">
    <property type="term" value="C:lysosomal membrane"/>
    <property type="evidence" value="ECO:0007669"/>
    <property type="project" value="TreeGrafter"/>
</dbReference>
<dbReference type="AlphaFoldDB" id="A0A087UFT0"/>
<dbReference type="GO" id="GO:0015031">
    <property type="term" value="P:protein transport"/>
    <property type="evidence" value="ECO:0007669"/>
    <property type="project" value="UniProtKB-KW"/>
</dbReference>